<dbReference type="InterPro" id="IPR036759">
    <property type="entry name" value="TPK_catalytic_sf"/>
</dbReference>
<evidence type="ECO:0000256" key="1">
    <source>
        <dbReference type="ARBA" id="ARBA00005078"/>
    </source>
</evidence>
<dbReference type="SUPFAM" id="SSF63999">
    <property type="entry name" value="Thiamin pyrophosphokinase, catalytic domain"/>
    <property type="match status" value="1"/>
</dbReference>
<keyword evidence="4" id="KW-0547">Nucleotide-binding</keyword>
<dbReference type="InterPro" id="IPR006282">
    <property type="entry name" value="Thi_PPkinase"/>
</dbReference>
<comment type="similarity">
    <text evidence="2">Belongs to the thiamine pyrophosphokinase family.</text>
</comment>
<comment type="pathway">
    <text evidence="1">Cofactor biosynthesis; thiamine diphosphate biosynthesis; thiamine diphosphate from thiamine: step 1/1.</text>
</comment>
<evidence type="ECO:0000313" key="9">
    <source>
        <dbReference type="Proteomes" id="UP001432027"/>
    </source>
</evidence>
<dbReference type="AlphaFoldDB" id="A0AAV5SXI7"/>
<dbReference type="EMBL" id="BTSX01000003">
    <property type="protein sequence ID" value="GMS87916.1"/>
    <property type="molecule type" value="Genomic_DNA"/>
</dbReference>
<evidence type="ECO:0000256" key="4">
    <source>
        <dbReference type="ARBA" id="ARBA00022741"/>
    </source>
</evidence>
<dbReference type="CDD" id="cd07995">
    <property type="entry name" value="TPK"/>
    <property type="match status" value="1"/>
</dbReference>
<dbReference type="GO" id="GO:0006772">
    <property type="term" value="P:thiamine metabolic process"/>
    <property type="evidence" value="ECO:0007669"/>
    <property type="project" value="InterPro"/>
</dbReference>
<reference evidence="8" key="1">
    <citation type="submission" date="2023-10" db="EMBL/GenBank/DDBJ databases">
        <title>Genome assembly of Pristionchus species.</title>
        <authorList>
            <person name="Yoshida K."/>
            <person name="Sommer R.J."/>
        </authorList>
    </citation>
    <scope>NUCLEOTIDE SEQUENCE</scope>
    <source>
        <strain evidence="8">RS0144</strain>
    </source>
</reference>
<feature type="non-terminal residue" evidence="8">
    <location>
        <position position="1"/>
    </location>
</feature>
<comment type="caution">
    <text evidence="8">The sequence shown here is derived from an EMBL/GenBank/DDBJ whole genome shotgun (WGS) entry which is preliminary data.</text>
</comment>
<dbReference type="Pfam" id="PF04263">
    <property type="entry name" value="TPK_catalytic"/>
    <property type="match status" value="1"/>
</dbReference>
<dbReference type="SUPFAM" id="SSF63862">
    <property type="entry name" value="Thiamin pyrophosphokinase, substrate-binding domain"/>
    <property type="match status" value="1"/>
</dbReference>
<dbReference type="PANTHER" id="PTHR13622:SF8">
    <property type="entry name" value="THIAMIN PYROPHOSPHOKINASE 1"/>
    <property type="match status" value="1"/>
</dbReference>
<evidence type="ECO:0000256" key="5">
    <source>
        <dbReference type="ARBA" id="ARBA00022777"/>
    </source>
</evidence>
<dbReference type="Pfam" id="PF04265">
    <property type="entry name" value="TPK_B1_binding"/>
    <property type="match status" value="1"/>
</dbReference>
<keyword evidence="6" id="KW-0067">ATP-binding</keyword>
<dbReference type="InterPro" id="IPR036371">
    <property type="entry name" value="TPK_B1-bd_sf"/>
</dbReference>
<dbReference type="GO" id="GO:0009229">
    <property type="term" value="P:thiamine diphosphate biosynthetic process"/>
    <property type="evidence" value="ECO:0007669"/>
    <property type="project" value="InterPro"/>
</dbReference>
<dbReference type="Gene3D" id="3.40.50.10240">
    <property type="entry name" value="Thiamin pyrophosphokinase, catalytic domain"/>
    <property type="match status" value="1"/>
</dbReference>
<dbReference type="SMART" id="SM00983">
    <property type="entry name" value="TPK_B1_binding"/>
    <property type="match status" value="1"/>
</dbReference>
<name>A0AAV5SXI7_9BILA</name>
<dbReference type="GO" id="GO:0030975">
    <property type="term" value="F:thiamine binding"/>
    <property type="evidence" value="ECO:0007669"/>
    <property type="project" value="InterPro"/>
</dbReference>
<dbReference type="PANTHER" id="PTHR13622">
    <property type="entry name" value="THIAMIN PYROPHOSPHOKINASE"/>
    <property type="match status" value="1"/>
</dbReference>
<evidence type="ECO:0000256" key="3">
    <source>
        <dbReference type="ARBA" id="ARBA00022679"/>
    </source>
</evidence>
<organism evidence="8 9">
    <name type="scientific">Pristionchus entomophagus</name>
    <dbReference type="NCBI Taxonomy" id="358040"/>
    <lineage>
        <taxon>Eukaryota</taxon>
        <taxon>Metazoa</taxon>
        <taxon>Ecdysozoa</taxon>
        <taxon>Nematoda</taxon>
        <taxon>Chromadorea</taxon>
        <taxon>Rhabditida</taxon>
        <taxon>Rhabditina</taxon>
        <taxon>Diplogasteromorpha</taxon>
        <taxon>Diplogasteroidea</taxon>
        <taxon>Neodiplogasteridae</taxon>
        <taxon>Pristionchus</taxon>
    </lineage>
</organism>
<dbReference type="GO" id="GO:0016301">
    <property type="term" value="F:kinase activity"/>
    <property type="evidence" value="ECO:0007669"/>
    <property type="project" value="UniProtKB-KW"/>
</dbReference>
<proteinExistence type="inferred from homology"/>
<protein>
    <recommendedName>
        <fullName evidence="7">Thiamin pyrophosphokinase thiamin-binding domain-containing protein</fullName>
    </recommendedName>
</protein>
<dbReference type="Gene3D" id="2.60.120.320">
    <property type="entry name" value="Thiamin pyrophosphokinase, thiamin-binding domain"/>
    <property type="match status" value="1"/>
</dbReference>
<dbReference type="PIRSF" id="PIRSF031057">
    <property type="entry name" value="Thiamin_pyrophosphokinase"/>
    <property type="match status" value="1"/>
</dbReference>
<feature type="domain" description="Thiamin pyrophosphokinase thiamin-binding" evidence="7">
    <location>
        <begin position="178"/>
        <end position="246"/>
    </location>
</feature>
<evidence type="ECO:0000256" key="6">
    <source>
        <dbReference type="ARBA" id="ARBA00022840"/>
    </source>
</evidence>
<keyword evidence="3" id="KW-0808">Transferase</keyword>
<keyword evidence="5" id="KW-0418">Kinase</keyword>
<gene>
    <name evidence="8" type="ORF">PENTCL1PPCAC_10091</name>
</gene>
<dbReference type="InterPro" id="IPR007371">
    <property type="entry name" value="TPK_catalytic"/>
</dbReference>
<dbReference type="InterPro" id="IPR016966">
    <property type="entry name" value="Thiamin_pyrophosphokinase_euk"/>
</dbReference>
<dbReference type="GO" id="GO:0004788">
    <property type="term" value="F:thiamine diphosphokinase activity"/>
    <property type="evidence" value="ECO:0007669"/>
    <property type="project" value="InterPro"/>
</dbReference>
<evidence type="ECO:0000259" key="7">
    <source>
        <dbReference type="SMART" id="SM00983"/>
    </source>
</evidence>
<sequence length="260" mass="28256">LYYRAMPTIRPTDCLVPQPSPTCCVWLNGLRASERPLWRPLWNAAELRACTDGGANLILDRVRSSDLLAPSLISGDMDSITAEANEYFGKSACEIVATPDQDKTDLTKCLELVAERVEKMALPPSHVLILGGLSGRFDHSLATINSLLNSRTIFSRISNPPSVFLIDGENLTFVVGEGSNSITLNRSLLTGICGVVPFCQRETRVTTEGLRWNLDDTPMEFGGLVSTSNEVVADQIEIRTTASLIVTLEVRSTVTTGSAI</sequence>
<accession>A0AAV5SXI7</accession>
<evidence type="ECO:0000313" key="8">
    <source>
        <dbReference type="EMBL" id="GMS87916.1"/>
    </source>
</evidence>
<dbReference type="InterPro" id="IPR007373">
    <property type="entry name" value="Thiamin_PyroPKinase_B1-bd"/>
</dbReference>
<evidence type="ECO:0000256" key="2">
    <source>
        <dbReference type="ARBA" id="ARBA00006785"/>
    </source>
</evidence>
<keyword evidence="9" id="KW-1185">Reference proteome</keyword>
<dbReference type="NCBIfam" id="TIGR01378">
    <property type="entry name" value="thi_PPkinase"/>
    <property type="match status" value="1"/>
</dbReference>
<dbReference type="Proteomes" id="UP001432027">
    <property type="component" value="Unassembled WGS sequence"/>
</dbReference>
<dbReference type="FunFam" id="2.60.120.320:FF:000001">
    <property type="entry name" value="Thiamine pyrophosphokinase"/>
    <property type="match status" value="1"/>
</dbReference>
<dbReference type="GO" id="GO:0005524">
    <property type="term" value="F:ATP binding"/>
    <property type="evidence" value="ECO:0007669"/>
    <property type="project" value="UniProtKB-KW"/>
</dbReference>